<dbReference type="Proteomes" id="UP000827549">
    <property type="component" value="Chromosome 4"/>
</dbReference>
<evidence type="ECO:0000313" key="1">
    <source>
        <dbReference type="EMBL" id="WOO82535.1"/>
    </source>
</evidence>
<reference evidence="1" key="1">
    <citation type="submission" date="2023-10" db="EMBL/GenBank/DDBJ databases">
        <authorList>
            <person name="Noh H."/>
        </authorList>
    </citation>
    <scope>NUCLEOTIDE SEQUENCE</scope>
    <source>
        <strain evidence="1">DUCC4014</strain>
    </source>
</reference>
<proteinExistence type="predicted"/>
<evidence type="ECO:0000313" key="2">
    <source>
        <dbReference type="Proteomes" id="UP000827549"/>
    </source>
</evidence>
<dbReference type="EMBL" id="CP086717">
    <property type="protein sequence ID" value="WOO82535.1"/>
    <property type="molecule type" value="Genomic_DNA"/>
</dbReference>
<keyword evidence="2" id="KW-1185">Reference proteome</keyword>
<protein>
    <submittedName>
        <fullName evidence="1">Uncharacterized protein</fullName>
    </submittedName>
</protein>
<dbReference type="AlphaFoldDB" id="A0AAF0Y9G8"/>
<dbReference type="RefSeq" id="XP_062628567.1">
    <property type="nucleotide sequence ID" value="XM_062772583.1"/>
</dbReference>
<accession>A0AAF0Y9G8</accession>
<name>A0AAF0Y9G8_9TREE</name>
<gene>
    <name evidence="1" type="primary">GDT1</name>
    <name evidence="1" type="ORF">LOC62_04G006019</name>
</gene>
<dbReference type="GeneID" id="87809246"/>
<sequence length="115" mass="12535">MYRLGLQRVAHAHVWQLCGQPTGGCETRSRALWRGRVLLVWATAMEAAKSPRPVARCGQAVAEVKRCALGTLPRVDRKHALAIGTGEQGAKLAQYGQGRVLQELAKCHEVEGQAH</sequence>
<organism evidence="1 2">
    <name type="scientific">Vanrija pseudolonga</name>
    <dbReference type="NCBI Taxonomy" id="143232"/>
    <lineage>
        <taxon>Eukaryota</taxon>
        <taxon>Fungi</taxon>
        <taxon>Dikarya</taxon>
        <taxon>Basidiomycota</taxon>
        <taxon>Agaricomycotina</taxon>
        <taxon>Tremellomycetes</taxon>
        <taxon>Trichosporonales</taxon>
        <taxon>Trichosporonaceae</taxon>
        <taxon>Vanrija</taxon>
    </lineage>
</organism>